<sequence length="222" mass="25192">MRVPCCEHMGQKKGPWTPEEDEILVSYIRRYGHDNWRALPKQAGKWSAIATRLPGRTDNEIKNFWHTRLKKKLLQQIRPNTDATITAYARSRTINFSSPQDSAHASPILAPKPIEDSSAGASSDSPVVKIKRPDLEDDHTISFQNGQEMHQKLVSRSNSFFMPGKFMGNVLDPRLRLSSFPKSTISTSPCREDGNSGINEDMEFWYDLFIKAGDQSQNNLEN</sequence>
<gene>
    <name evidence="1" type="ORF">RHMOL_Rhmol09G0192100</name>
</gene>
<organism evidence="1 2">
    <name type="scientific">Rhododendron molle</name>
    <name type="common">Chinese azalea</name>
    <name type="synonym">Azalea mollis</name>
    <dbReference type="NCBI Taxonomy" id="49168"/>
    <lineage>
        <taxon>Eukaryota</taxon>
        <taxon>Viridiplantae</taxon>
        <taxon>Streptophyta</taxon>
        <taxon>Embryophyta</taxon>
        <taxon>Tracheophyta</taxon>
        <taxon>Spermatophyta</taxon>
        <taxon>Magnoliopsida</taxon>
        <taxon>eudicotyledons</taxon>
        <taxon>Gunneridae</taxon>
        <taxon>Pentapetalae</taxon>
        <taxon>asterids</taxon>
        <taxon>Ericales</taxon>
        <taxon>Ericaceae</taxon>
        <taxon>Ericoideae</taxon>
        <taxon>Rhodoreae</taxon>
        <taxon>Rhododendron</taxon>
    </lineage>
</organism>
<keyword evidence="2" id="KW-1185">Reference proteome</keyword>
<proteinExistence type="predicted"/>
<evidence type="ECO:0000313" key="1">
    <source>
        <dbReference type="EMBL" id="KAI8539553.1"/>
    </source>
</evidence>
<accession>A0ACC0MES7</accession>
<name>A0ACC0MES7_RHOML</name>
<evidence type="ECO:0000313" key="2">
    <source>
        <dbReference type="Proteomes" id="UP001062846"/>
    </source>
</evidence>
<protein>
    <submittedName>
        <fullName evidence="1">Uncharacterized protein</fullName>
    </submittedName>
</protein>
<comment type="caution">
    <text evidence="1">The sequence shown here is derived from an EMBL/GenBank/DDBJ whole genome shotgun (WGS) entry which is preliminary data.</text>
</comment>
<reference evidence="1" key="1">
    <citation type="submission" date="2022-02" db="EMBL/GenBank/DDBJ databases">
        <title>Plant Genome Project.</title>
        <authorList>
            <person name="Zhang R.-G."/>
        </authorList>
    </citation>
    <scope>NUCLEOTIDE SEQUENCE</scope>
    <source>
        <strain evidence="1">AT1</strain>
    </source>
</reference>
<dbReference type="Proteomes" id="UP001062846">
    <property type="component" value="Chromosome 9"/>
</dbReference>
<dbReference type="EMBL" id="CM046396">
    <property type="protein sequence ID" value="KAI8539553.1"/>
    <property type="molecule type" value="Genomic_DNA"/>
</dbReference>